<keyword evidence="5" id="KW-0539">Nucleus</keyword>
<dbReference type="InterPro" id="IPR011598">
    <property type="entry name" value="bHLH_dom"/>
</dbReference>
<dbReference type="InterPro" id="IPR045843">
    <property type="entry name" value="IND-like"/>
</dbReference>
<feature type="compositionally biased region" description="Basic and acidic residues" evidence="6">
    <location>
        <begin position="190"/>
        <end position="201"/>
    </location>
</feature>
<dbReference type="SUPFAM" id="SSF47459">
    <property type="entry name" value="HLH, helix-loop-helix DNA-binding domain"/>
    <property type="match status" value="1"/>
</dbReference>
<proteinExistence type="evidence at transcript level"/>
<sequence>MNREAFESPSVHQLLMRGSSAAGGGGLWSLDNMRPITHHLLAPPSSSSTAATSSSSSSCSVLPQYLQPSSNLQQEGIPMTPNWHDSQELPESWSQLLLGGLMEEDRCSFAPFQARKMENWQDQLMYPSLGSCIANVKQELSDKGCIFNQPSEEIQAPKTSWSQILPNSSPRSCVTTSFNSSMLDFSNNKPEPRRHQLDHSSQECNSTPTGSPYKKARVQTSAQSTFKVRKEKLGDRITALHQLVSPFGKTDTASVLLEAIGYIRFLQSQIEALSSPYLATGSAANMNVKQQQQPSAARGDERSCIFPEDPGQLLNDNCIKRRGASDQDGSDQEPKKDLRSRGLCLVPVSFTLHVGSDNGADYWAPTFGGGFR</sequence>
<gene>
    <name evidence="8" type="primary">bHLH48</name>
</gene>
<accession>A0A7M3UQK6</accession>
<protein>
    <submittedName>
        <fullName evidence="8">BHLH transcription factor</fullName>
    </submittedName>
</protein>
<dbReference type="PROSITE" id="PS50888">
    <property type="entry name" value="BHLH"/>
    <property type="match status" value="1"/>
</dbReference>
<organism evidence="8">
    <name type="scientific">Dracaena cambodiana</name>
    <dbReference type="NCBI Taxonomy" id="580341"/>
    <lineage>
        <taxon>Eukaryota</taxon>
        <taxon>Viridiplantae</taxon>
        <taxon>Streptophyta</taxon>
        <taxon>Embryophyta</taxon>
        <taxon>Tracheophyta</taxon>
        <taxon>Spermatophyta</taxon>
        <taxon>Magnoliopsida</taxon>
        <taxon>Liliopsida</taxon>
        <taxon>Asparagales</taxon>
        <taxon>Asparagaceae</taxon>
        <taxon>Nolinoideae</taxon>
        <taxon>Dracaena</taxon>
    </lineage>
</organism>
<evidence type="ECO:0000313" key="8">
    <source>
        <dbReference type="EMBL" id="QOJ43709.1"/>
    </source>
</evidence>
<evidence type="ECO:0000256" key="6">
    <source>
        <dbReference type="SAM" id="MobiDB-lite"/>
    </source>
</evidence>
<dbReference type="GO" id="GO:0005634">
    <property type="term" value="C:nucleus"/>
    <property type="evidence" value="ECO:0007669"/>
    <property type="project" value="UniProtKB-SubCell"/>
</dbReference>
<evidence type="ECO:0000256" key="4">
    <source>
        <dbReference type="ARBA" id="ARBA00023163"/>
    </source>
</evidence>
<dbReference type="FunFam" id="4.10.280.10:FF:000092">
    <property type="entry name" value="transcription factor bHLH68 isoform X1"/>
    <property type="match status" value="1"/>
</dbReference>
<evidence type="ECO:0000256" key="2">
    <source>
        <dbReference type="ARBA" id="ARBA00005510"/>
    </source>
</evidence>
<keyword evidence="3" id="KW-0805">Transcription regulation</keyword>
<dbReference type="GO" id="GO:0000981">
    <property type="term" value="F:DNA-binding transcription factor activity, RNA polymerase II-specific"/>
    <property type="evidence" value="ECO:0007669"/>
    <property type="project" value="TreeGrafter"/>
</dbReference>
<evidence type="ECO:0000256" key="1">
    <source>
        <dbReference type="ARBA" id="ARBA00004123"/>
    </source>
</evidence>
<evidence type="ECO:0000256" key="5">
    <source>
        <dbReference type="ARBA" id="ARBA00023242"/>
    </source>
</evidence>
<dbReference type="InterPro" id="IPR045239">
    <property type="entry name" value="bHLH95_bHLH"/>
</dbReference>
<dbReference type="Gene3D" id="4.10.280.10">
    <property type="entry name" value="Helix-loop-helix DNA-binding domain"/>
    <property type="match status" value="1"/>
</dbReference>
<dbReference type="GO" id="GO:0000978">
    <property type="term" value="F:RNA polymerase II cis-regulatory region sequence-specific DNA binding"/>
    <property type="evidence" value="ECO:0007669"/>
    <property type="project" value="TreeGrafter"/>
</dbReference>
<reference evidence="8" key="1">
    <citation type="submission" date="2019-12" db="EMBL/GenBank/DDBJ databases">
        <title>Identification of the bHLH gene family in Dracaena cambodiana reveals candidate genes involved in flavonoid biosynthesis.</title>
        <authorList>
            <person name="Zhu J."/>
            <person name="Peng S."/>
        </authorList>
    </citation>
    <scope>NUCLEOTIDE SEQUENCE</scope>
</reference>
<comment type="subcellular location">
    <subcellularLocation>
        <location evidence="1">Nucleus</location>
    </subcellularLocation>
</comment>
<feature type="domain" description="BHLH" evidence="7">
    <location>
        <begin position="217"/>
        <end position="266"/>
    </location>
</feature>
<comment type="similarity">
    <text evidence="2">Belongs to the bHLH protein family.</text>
</comment>
<evidence type="ECO:0000256" key="3">
    <source>
        <dbReference type="ARBA" id="ARBA00023015"/>
    </source>
</evidence>
<dbReference type="GO" id="GO:0046983">
    <property type="term" value="F:protein dimerization activity"/>
    <property type="evidence" value="ECO:0007669"/>
    <property type="project" value="InterPro"/>
</dbReference>
<evidence type="ECO:0000259" key="7">
    <source>
        <dbReference type="PROSITE" id="PS50888"/>
    </source>
</evidence>
<dbReference type="AlphaFoldDB" id="A0A7M3UQK6"/>
<name>A0A7M3UQK6_9ASPA</name>
<feature type="region of interest" description="Disordered" evidence="6">
    <location>
        <begin position="183"/>
        <end position="215"/>
    </location>
</feature>
<dbReference type="PANTHER" id="PTHR16223">
    <property type="entry name" value="TRANSCRIPTION FACTOR BHLH83-RELATED"/>
    <property type="match status" value="1"/>
</dbReference>
<dbReference type="CDD" id="cd11393">
    <property type="entry name" value="bHLH_AtbHLH_like"/>
    <property type="match status" value="1"/>
</dbReference>
<dbReference type="EMBL" id="MN883656">
    <property type="protein sequence ID" value="QOJ43709.1"/>
    <property type="molecule type" value="mRNA"/>
</dbReference>
<keyword evidence="4" id="KW-0804">Transcription</keyword>
<dbReference type="PANTHER" id="PTHR16223:SF328">
    <property type="entry name" value="BHLH DOMAIN-CONTAINING PROTEIN"/>
    <property type="match status" value="1"/>
</dbReference>
<dbReference type="InterPro" id="IPR036638">
    <property type="entry name" value="HLH_DNA-bd_sf"/>
</dbReference>